<comment type="similarity">
    <text evidence="1">Belongs to the four-carbon acid sugar kinase family.</text>
</comment>
<dbReference type="InterPro" id="IPR042213">
    <property type="entry name" value="NBD_C_sf"/>
</dbReference>
<dbReference type="Gene3D" id="3.40.980.20">
    <property type="entry name" value="Four-carbon acid sugar kinase, nucleotide binding domain"/>
    <property type="match status" value="1"/>
</dbReference>
<evidence type="ECO:0000259" key="7">
    <source>
        <dbReference type="Pfam" id="PF07005"/>
    </source>
</evidence>
<dbReference type="InterPro" id="IPR031475">
    <property type="entry name" value="NBD_C"/>
</dbReference>
<evidence type="ECO:0000256" key="2">
    <source>
        <dbReference type="ARBA" id="ARBA00022679"/>
    </source>
</evidence>
<dbReference type="Proteomes" id="UP001385499">
    <property type="component" value="Unassembled WGS sequence"/>
</dbReference>
<evidence type="ECO:0000256" key="3">
    <source>
        <dbReference type="ARBA" id="ARBA00022741"/>
    </source>
</evidence>
<dbReference type="Pfam" id="PF07005">
    <property type="entry name" value="SBD_N"/>
    <property type="match status" value="1"/>
</dbReference>
<keyword evidence="3" id="KW-0547">Nucleotide-binding</keyword>
<evidence type="ECO:0000256" key="4">
    <source>
        <dbReference type="ARBA" id="ARBA00022777"/>
    </source>
</evidence>
<dbReference type="InterPro" id="IPR010737">
    <property type="entry name" value="4-carb_acid_sugar_kinase_N"/>
</dbReference>
<keyword evidence="2" id="KW-0808">Transferase</keyword>
<reference evidence="9 10" key="1">
    <citation type="submission" date="2024-02" db="EMBL/GenBank/DDBJ databases">
        <title>Roseibium algae sp. nov., isolated from marine alga (Grateloupia sp.), showing potential in myo-inositol conversion.</title>
        <authorList>
            <person name="Wang Y."/>
        </authorList>
    </citation>
    <scope>NUCLEOTIDE SEQUENCE [LARGE SCALE GENOMIC DNA]</scope>
    <source>
        <strain evidence="9 10">H3510</strain>
    </source>
</reference>
<dbReference type="Gene3D" id="3.40.50.10840">
    <property type="entry name" value="Putative sugar-binding, N-terminal domain"/>
    <property type="match status" value="1"/>
</dbReference>
<dbReference type="GO" id="GO:0016301">
    <property type="term" value="F:kinase activity"/>
    <property type="evidence" value="ECO:0007669"/>
    <property type="project" value="UniProtKB-KW"/>
</dbReference>
<name>A0ABU8TNW8_9HYPH</name>
<dbReference type="InterPro" id="IPR037051">
    <property type="entry name" value="4-carb_acid_sugar_kinase_N_sf"/>
</dbReference>
<evidence type="ECO:0000313" key="10">
    <source>
        <dbReference type="Proteomes" id="UP001385499"/>
    </source>
</evidence>
<dbReference type="EMBL" id="JBAKIA010000013">
    <property type="protein sequence ID" value="MEJ8475832.1"/>
    <property type="molecule type" value="Genomic_DNA"/>
</dbReference>
<feature type="domain" description="Four-carbon acid sugar kinase nucleotide binding" evidence="8">
    <location>
        <begin position="278"/>
        <end position="451"/>
    </location>
</feature>
<organism evidence="9 10">
    <name type="scientific">Roseibium algae</name>
    <dbReference type="NCBI Taxonomy" id="3123038"/>
    <lineage>
        <taxon>Bacteria</taxon>
        <taxon>Pseudomonadati</taxon>
        <taxon>Pseudomonadota</taxon>
        <taxon>Alphaproteobacteria</taxon>
        <taxon>Hyphomicrobiales</taxon>
        <taxon>Stappiaceae</taxon>
        <taxon>Roseibium</taxon>
    </lineage>
</organism>
<evidence type="ECO:0000259" key="8">
    <source>
        <dbReference type="Pfam" id="PF17042"/>
    </source>
</evidence>
<dbReference type="Pfam" id="PF17042">
    <property type="entry name" value="NBD_C"/>
    <property type="match status" value="1"/>
</dbReference>
<accession>A0ABU8TNW8</accession>
<dbReference type="RefSeq" id="WP_340276089.1">
    <property type="nucleotide sequence ID" value="NZ_JBAKIA010000013.1"/>
</dbReference>
<keyword evidence="10" id="KW-1185">Reference proteome</keyword>
<evidence type="ECO:0000313" key="9">
    <source>
        <dbReference type="EMBL" id="MEJ8475832.1"/>
    </source>
</evidence>
<evidence type="ECO:0000256" key="5">
    <source>
        <dbReference type="ARBA" id="ARBA00022840"/>
    </source>
</evidence>
<keyword evidence="6" id="KW-0119">Carbohydrate metabolism</keyword>
<protein>
    <submittedName>
        <fullName evidence="9">Four-carbon acid sugar kinase family protein</fullName>
    </submittedName>
</protein>
<evidence type="ECO:0000256" key="6">
    <source>
        <dbReference type="ARBA" id="ARBA00023277"/>
    </source>
</evidence>
<proteinExistence type="inferred from homology"/>
<keyword evidence="4 9" id="KW-0418">Kinase</keyword>
<dbReference type="SUPFAM" id="SSF142764">
    <property type="entry name" value="YgbK-like"/>
    <property type="match status" value="1"/>
</dbReference>
<sequence>MKNPEDSLPAGVLVAWYGDDFTGAAAVMEVLAFAGLQTMLFLQPPSDEQLARYPNLKGVGVASTARAQSPDWMSKELPEVFSKLKALKPQIIHYKICSTLDSSPEVGSIGRAIEIGADHFASALVPVLVAAPQMGRYQVFGHLFAAMGDEIYRLDRHPVMARHPVTPMAESDVALHIAKQSNRLDIGLLTAENLTSEAQTLPAAKPTETGRIAAVTLDCLDAASEANAGRRIWQQRQENRFVVGSQGIEYALVRHWQDSGLLTASTPPQSIGRADKMVVVSGSVSPTTAGQIAWSRNNGFACMAFDAASVCGGASAIEDEITRVVDAALSALAQGQATLIHTAEGPDDPAVDRFTREVANSNLSMSAANQMVGEALGQILHRVLDRSGARRAVVSGGDTSGHATRQLGIFALSALAPTIPGAAIFKAHADGPMDGLELALKGGQMGSHDYFGWVRDGGGSR</sequence>
<feature type="domain" description="Four-carbon acid sugar kinase N-terminal" evidence="7">
    <location>
        <begin position="15"/>
        <end position="252"/>
    </location>
</feature>
<comment type="caution">
    <text evidence="9">The sequence shown here is derived from an EMBL/GenBank/DDBJ whole genome shotgun (WGS) entry which is preliminary data.</text>
</comment>
<keyword evidence="5" id="KW-0067">ATP-binding</keyword>
<gene>
    <name evidence="9" type="ORF">V6575_17195</name>
</gene>
<evidence type="ECO:0000256" key="1">
    <source>
        <dbReference type="ARBA" id="ARBA00005715"/>
    </source>
</evidence>